<dbReference type="Proteomes" id="UP000298663">
    <property type="component" value="Unassembled WGS sequence"/>
</dbReference>
<dbReference type="Pfam" id="PF25173">
    <property type="entry name" value="Beta-prop_WDR3_1st"/>
    <property type="match status" value="1"/>
</dbReference>
<feature type="domain" description="Small-subunit processome Utp12" evidence="7">
    <location>
        <begin position="799"/>
        <end position="899"/>
    </location>
</feature>
<evidence type="ECO:0000256" key="4">
    <source>
        <dbReference type="ARBA" id="ARBA00023242"/>
    </source>
</evidence>
<dbReference type="InterPro" id="IPR051570">
    <property type="entry name" value="TBC1_cilium_biogenesis"/>
</dbReference>
<keyword evidence="2 6" id="KW-0853">WD repeat</keyword>
<evidence type="ECO:0000313" key="8">
    <source>
        <dbReference type="EMBL" id="TKR70017.1"/>
    </source>
</evidence>
<dbReference type="PANTHER" id="PTHR19853:SF0">
    <property type="entry name" value="WD REPEAT-CONTAINING PROTEIN 3"/>
    <property type="match status" value="1"/>
</dbReference>
<organism evidence="8 9">
    <name type="scientific">Steinernema carpocapsae</name>
    <name type="common">Entomopathogenic nematode</name>
    <dbReference type="NCBI Taxonomy" id="34508"/>
    <lineage>
        <taxon>Eukaryota</taxon>
        <taxon>Metazoa</taxon>
        <taxon>Ecdysozoa</taxon>
        <taxon>Nematoda</taxon>
        <taxon>Chromadorea</taxon>
        <taxon>Rhabditida</taxon>
        <taxon>Tylenchina</taxon>
        <taxon>Panagrolaimomorpha</taxon>
        <taxon>Strongyloidoidea</taxon>
        <taxon>Steinernematidae</taxon>
        <taxon>Steinernema</taxon>
    </lineage>
</organism>
<keyword evidence="3" id="KW-0677">Repeat</keyword>
<dbReference type="SMART" id="SM00320">
    <property type="entry name" value="WD40"/>
    <property type="match status" value="11"/>
</dbReference>
<feature type="repeat" description="WD" evidence="6">
    <location>
        <begin position="591"/>
        <end position="632"/>
    </location>
</feature>
<dbReference type="GO" id="GO:0032040">
    <property type="term" value="C:small-subunit processome"/>
    <property type="evidence" value="ECO:0007669"/>
    <property type="project" value="TreeGrafter"/>
</dbReference>
<keyword evidence="4" id="KW-0539">Nucleus</keyword>
<evidence type="ECO:0000313" key="9">
    <source>
        <dbReference type="Proteomes" id="UP000298663"/>
    </source>
</evidence>
<dbReference type="InterPro" id="IPR019775">
    <property type="entry name" value="WD40_repeat_CS"/>
</dbReference>
<accession>A0A4U5MKS9</accession>
<evidence type="ECO:0000256" key="6">
    <source>
        <dbReference type="PROSITE-ProRule" id="PRU00221"/>
    </source>
</evidence>
<dbReference type="PRINTS" id="PR00320">
    <property type="entry name" value="GPROTEINBRPT"/>
</dbReference>
<dbReference type="SUPFAM" id="SSF50998">
    <property type="entry name" value="Quinoprotein alcohol dehydrogenase-like"/>
    <property type="match status" value="1"/>
</dbReference>
<dbReference type="GO" id="GO:0030515">
    <property type="term" value="F:snoRNA binding"/>
    <property type="evidence" value="ECO:0007669"/>
    <property type="project" value="TreeGrafter"/>
</dbReference>
<dbReference type="InterPro" id="IPR020472">
    <property type="entry name" value="WD40_PAC1"/>
</dbReference>
<feature type="repeat" description="WD" evidence="6">
    <location>
        <begin position="99"/>
        <end position="140"/>
    </location>
</feature>
<evidence type="ECO:0000259" key="7">
    <source>
        <dbReference type="Pfam" id="PF04003"/>
    </source>
</evidence>
<feature type="repeat" description="WD" evidence="6">
    <location>
        <begin position="141"/>
        <end position="182"/>
    </location>
</feature>
<dbReference type="GO" id="GO:0034388">
    <property type="term" value="C:Pwp2p-containing subcomplex of 90S preribosome"/>
    <property type="evidence" value="ECO:0007669"/>
    <property type="project" value="TreeGrafter"/>
</dbReference>
<dbReference type="STRING" id="34508.A0A4U5MKS9"/>
<dbReference type="SUPFAM" id="SSF50978">
    <property type="entry name" value="WD40 repeat-like"/>
    <property type="match status" value="1"/>
</dbReference>
<dbReference type="Pfam" id="PF25172">
    <property type="entry name" value="Beta-prop_WDR3_2nd"/>
    <property type="match status" value="1"/>
</dbReference>
<dbReference type="InterPro" id="IPR001680">
    <property type="entry name" value="WD40_rpt"/>
</dbReference>
<gene>
    <name evidence="8" type="ORF">L596_022090</name>
</gene>
<sequence>MGLTKDYLRYQYDATCNIVGSQNGAIQSVSKDVLAVIAAENVNFLNIRTGERVGQVEGSTKMATCIKLSKDKATVAVGYDDGEVRVIKREQEDNSEVVLSGHKTGVNCLQFSNDGLTLASGGKDGTIILWDLVNESGMFRLKAHKASVTQLQFTEDDQHLISSSKDTFIKFWSLESQSCFYTLTDCRSEVYSFALLRNDRLLVVGSAEIELRVFELLWKNRYGATDGSQPAAEENGNAKRGLFAGEMAETSDDLGNIIMDCKKRGTLLRQASGRALQMCCSSDEKLLCCIGGQAVDVFRIYTEEESAKRMVSKTKRTAKRKANDRLEDEMERIYEEVAKDVTLLLSRVAGYETADRSKVKWIDFCPGRSVATDGSEAISYRLFALMSNNSVHGISVEQTGNDFACHDVINLDKNGHRSDVRALAMASSGQAFASGSTESAIIWNLHSFKATQMLSDPEMRDITTALFVTGDRHLLLGTKSGKIFLFDIATNVLQETISDAHETAIYGMVPYPDKKGFASVSADKKVSFWVFDLVSTGTQKRLTILKKRQLLLPDEGTSLQISPDGKFLAVGLLDNTARIYFMDTLKHLSTLYGHSLPVTCIDISHDSKLVITGSADKSVKIWGIDFGDCHRSLHAHEDTVTCVMFDKKENLFWSAGKDGKIKQWDAVKFDRIQVLSRHSGEVLALTQTPNSKSILSSSHDKTIRVWELTEQIIVLQEEEEIEREEEYEAKLVEMDDVVPGETNHEVELAAKKTVDTVRSAENIIDAIDILREYQLNQGNDEVRVTVHPLLKLYADKPKEHFILDTIQKVKPSHLEKSLLMVPFSYVTDIFNALSVCIKKQYRAELACRTILYLVKVHHPLIESSVDLIPVLDQLTSTSVKGLTAIKDIWGFNLMGLRMLYRHIESETEAKLFKEFANL</sequence>
<dbReference type="PROSITE" id="PS00678">
    <property type="entry name" value="WD_REPEATS_1"/>
    <property type="match status" value="2"/>
</dbReference>
<dbReference type="InterPro" id="IPR036322">
    <property type="entry name" value="WD40_repeat_dom_sf"/>
</dbReference>
<evidence type="ECO:0000256" key="1">
    <source>
        <dbReference type="ARBA" id="ARBA00004604"/>
    </source>
</evidence>
<evidence type="ECO:0000256" key="3">
    <source>
        <dbReference type="ARBA" id="ARBA00022737"/>
    </source>
</evidence>
<feature type="repeat" description="WD" evidence="6">
    <location>
        <begin position="675"/>
        <end position="716"/>
    </location>
</feature>
<dbReference type="InterPro" id="IPR015943">
    <property type="entry name" value="WD40/YVTN_repeat-like_dom_sf"/>
</dbReference>
<comment type="caution">
    <text evidence="8">The sequence shown here is derived from an EMBL/GenBank/DDBJ whole genome shotgun (WGS) entry which is preliminary data.</text>
</comment>
<proteinExistence type="inferred from homology"/>
<evidence type="ECO:0000256" key="5">
    <source>
        <dbReference type="ARBA" id="ARBA00038229"/>
    </source>
</evidence>
<evidence type="ECO:0000256" key="2">
    <source>
        <dbReference type="ARBA" id="ARBA00022574"/>
    </source>
</evidence>
<keyword evidence="9" id="KW-1185">Reference proteome</keyword>
<feature type="repeat" description="WD" evidence="6">
    <location>
        <begin position="633"/>
        <end position="665"/>
    </location>
</feature>
<dbReference type="Gene3D" id="2.130.10.10">
    <property type="entry name" value="YVTN repeat-like/Quinoprotein amine dehydrogenase"/>
    <property type="match status" value="3"/>
</dbReference>
<dbReference type="AlphaFoldDB" id="A0A4U5MKS9"/>
<reference evidence="8 9" key="1">
    <citation type="journal article" date="2015" name="Genome Biol.">
        <title>Comparative genomics of Steinernema reveals deeply conserved gene regulatory networks.</title>
        <authorList>
            <person name="Dillman A.R."/>
            <person name="Macchietto M."/>
            <person name="Porter C.F."/>
            <person name="Rogers A."/>
            <person name="Williams B."/>
            <person name="Antoshechkin I."/>
            <person name="Lee M.M."/>
            <person name="Goodwin Z."/>
            <person name="Lu X."/>
            <person name="Lewis E.E."/>
            <person name="Goodrich-Blair H."/>
            <person name="Stock S.P."/>
            <person name="Adams B.J."/>
            <person name="Sternberg P.W."/>
            <person name="Mortazavi A."/>
        </authorList>
    </citation>
    <scope>NUCLEOTIDE SEQUENCE [LARGE SCALE GENOMIC DNA]</scope>
    <source>
        <strain evidence="8 9">ALL</strain>
    </source>
</reference>
<dbReference type="PROSITE" id="PS50294">
    <property type="entry name" value="WD_REPEATS_REGION"/>
    <property type="match status" value="5"/>
</dbReference>
<dbReference type="Pfam" id="PF04003">
    <property type="entry name" value="Utp12"/>
    <property type="match status" value="1"/>
</dbReference>
<dbReference type="FunFam" id="2.130.10.10:FF:000157">
    <property type="entry name" value="WD repeat domain 3"/>
    <property type="match status" value="1"/>
</dbReference>
<comment type="subcellular location">
    <subcellularLocation>
        <location evidence="1">Nucleus</location>
        <location evidence="1">Nucleolus</location>
    </subcellularLocation>
</comment>
<name>A0A4U5MKS9_STECR</name>
<dbReference type="InterPro" id="IPR011047">
    <property type="entry name" value="Quinoprotein_ADH-like_sf"/>
</dbReference>
<dbReference type="PROSITE" id="PS50082">
    <property type="entry name" value="WD_REPEATS_2"/>
    <property type="match status" value="5"/>
</dbReference>
<dbReference type="InterPro" id="IPR007148">
    <property type="entry name" value="SSU_processome_Utp12"/>
</dbReference>
<dbReference type="EMBL" id="AZBU02000007">
    <property type="protein sequence ID" value="TKR70017.1"/>
    <property type="molecule type" value="Genomic_DNA"/>
</dbReference>
<dbReference type="PANTHER" id="PTHR19853">
    <property type="entry name" value="WD REPEAT CONTAINING PROTEIN 3 WDR3"/>
    <property type="match status" value="1"/>
</dbReference>
<dbReference type="GO" id="GO:0030490">
    <property type="term" value="P:maturation of SSU-rRNA"/>
    <property type="evidence" value="ECO:0007669"/>
    <property type="project" value="TreeGrafter"/>
</dbReference>
<dbReference type="CDD" id="cd00200">
    <property type="entry name" value="WD40"/>
    <property type="match status" value="1"/>
</dbReference>
<protein>
    <recommendedName>
        <fullName evidence="7">Small-subunit processome Utp12 domain-containing protein</fullName>
    </recommendedName>
</protein>
<reference evidence="8 9" key="2">
    <citation type="journal article" date="2019" name="G3 (Bethesda)">
        <title>Hybrid Assembly of the Genome of the Entomopathogenic Nematode Steinernema carpocapsae Identifies the X-Chromosome.</title>
        <authorList>
            <person name="Serra L."/>
            <person name="Macchietto M."/>
            <person name="Macias-Munoz A."/>
            <person name="McGill C.J."/>
            <person name="Rodriguez I.M."/>
            <person name="Rodriguez B."/>
            <person name="Murad R."/>
            <person name="Mortazavi A."/>
        </authorList>
    </citation>
    <scope>NUCLEOTIDE SEQUENCE [LARGE SCALE GENOMIC DNA]</scope>
    <source>
        <strain evidence="8 9">ALL</strain>
    </source>
</reference>
<comment type="similarity">
    <text evidence="5">Belongs to the WD repeat WDR3/UTP12 family.</text>
</comment>
<dbReference type="OrthoDB" id="407922at2759"/>